<name>A0ABR1EDT4_NECAM</name>
<reference evidence="2 3" key="1">
    <citation type="submission" date="2023-08" db="EMBL/GenBank/DDBJ databases">
        <title>A Necator americanus chromosomal reference genome.</title>
        <authorList>
            <person name="Ilik V."/>
            <person name="Petrzelkova K.J."/>
            <person name="Pardy F."/>
            <person name="Fuh T."/>
            <person name="Niatou-Singa F.S."/>
            <person name="Gouil Q."/>
            <person name="Baker L."/>
            <person name="Ritchie M.E."/>
            <person name="Jex A.R."/>
            <person name="Gazzola D."/>
            <person name="Li H."/>
            <person name="Toshio Fujiwara R."/>
            <person name="Zhan B."/>
            <person name="Aroian R.V."/>
            <person name="Pafco B."/>
            <person name="Schwarz E.M."/>
        </authorList>
    </citation>
    <scope>NUCLEOTIDE SEQUENCE [LARGE SCALE GENOMIC DNA]</scope>
    <source>
        <strain evidence="2 3">Aroian</strain>
        <tissue evidence="2">Whole animal</tissue>
    </source>
</reference>
<accession>A0ABR1EDT4</accession>
<organism evidence="2 3">
    <name type="scientific">Necator americanus</name>
    <name type="common">Human hookworm</name>
    <dbReference type="NCBI Taxonomy" id="51031"/>
    <lineage>
        <taxon>Eukaryota</taxon>
        <taxon>Metazoa</taxon>
        <taxon>Ecdysozoa</taxon>
        <taxon>Nematoda</taxon>
        <taxon>Chromadorea</taxon>
        <taxon>Rhabditida</taxon>
        <taxon>Rhabditina</taxon>
        <taxon>Rhabditomorpha</taxon>
        <taxon>Strongyloidea</taxon>
        <taxon>Ancylostomatidae</taxon>
        <taxon>Bunostominae</taxon>
        <taxon>Necator</taxon>
    </lineage>
</organism>
<keyword evidence="3" id="KW-1185">Reference proteome</keyword>
<evidence type="ECO:0000256" key="1">
    <source>
        <dbReference type="SAM" id="MobiDB-lite"/>
    </source>
</evidence>
<feature type="region of interest" description="Disordered" evidence="1">
    <location>
        <begin position="1"/>
        <end position="27"/>
    </location>
</feature>
<gene>
    <name evidence="2" type="primary">Necator_chrX.g22200</name>
    <name evidence="2" type="ORF">RB195_022039</name>
</gene>
<evidence type="ECO:0000313" key="3">
    <source>
        <dbReference type="Proteomes" id="UP001303046"/>
    </source>
</evidence>
<dbReference type="Proteomes" id="UP001303046">
    <property type="component" value="Unassembled WGS sequence"/>
</dbReference>
<dbReference type="EMBL" id="JAVFWL010000006">
    <property type="protein sequence ID" value="KAK6760820.1"/>
    <property type="molecule type" value="Genomic_DNA"/>
</dbReference>
<protein>
    <recommendedName>
        <fullName evidence="4">Peptidase A2 domain-containing protein</fullName>
    </recommendedName>
</protein>
<sequence>MGRRHQGPLRQPEPHEDAPDGGDTQIIGMECSYPLAGKLTIPNPDTKKIEEIDVLIDTGAEISFIGNVLIECLHLPVIEVRPKVSNADVDFKRSLKVSILTHSENDLVKPSILLISDQPSGESEKET</sequence>
<evidence type="ECO:0000313" key="2">
    <source>
        <dbReference type="EMBL" id="KAK6760820.1"/>
    </source>
</evidence>
<proteinExistence type="predicted"/>
<comment type="caution">
    <text evidence="2">The sequence shown here is derived from an EMBL/GenBank/DDBJ whole genome shotgun (WGS) entry which is preliminary data.</text>
</comment>
<evidence type="ECO:0008006" key="4">
    <source>
        <dbReference type="Google" id="ProtNLM"/>
    </source>
</evidence>